<reference evidence="1" key="1">
    <citation type="journal article" date="2021" name="Proc. Natl. Acad. Sci. U.S.A.">
        <title>A Catalog of Tens of Thousands of Viruses from Human Metagenomes Reveals Hidden Associations with Chronic Diseases.</title>
        <authorList>
            <person name="Tisza M.J."/>
            <person name="Buck C.B."/>
        </authorList>
    </citation>
    <scope>NUCLEOTIDE SEQUENCE</scope>
    <source>
        <strain evidence="1">CtiX384</strain>
    </source>
</reference>
<evidence type="ECO:0000313" key="1">
    <source>
        <dbReference type="EMBL" id="DAF60559.1"/>
    </source>
</evidence>
<organism evidence="1">
    <name type="scientific">Myoviridae sp. ctiX384</name>
    <dbReference type="NCBI Taxonomy" id="2827702"/>
    <lineage>
        <taxon>Viruses</taxon>
        <taxon>Duplodnaviria</taxon>
        <taxon>Heunggongvirae</taxon>
        <taxon>Uroviricota</taxon>
        <taxon>Caudoviricetes</taxon>
    </lineage>
</organism>
<name>A0A8S5TC47_9CAUD</name>
<dbReference type="EMBL" id="BK032790">
    <property type="protein sequence ID" value="DAF60559.1"/>
    <property type="molecule type" value="Genomic_DNA"/>
</dbReference>
<protein>
    <submittedName>
        <fullName evidence="1">Uncharacterized protein</fullName>
    </submittedName>
</protein>
<accession>A0A8S5TC47</accession>
<proteinExistence type="predicted"/>
<sequence>MSSRKKRNHPIPKQGEVIEITARKCSEKQSPLIEVGKSYICKGVSSLKDGTTVIEVVHPTKKKQTLRVNALRFDWQILTDEMKFEREFREGVRKDTEKMMNSFTQREHIQMAFIPLIFADLAFNYADKCRRYAADQRIEILKKLGRAYDEVKRNYFDSVSKDLDRTHQRNVEQEMARFKEEYRKDFTILWFSVNSEFKKKMPDYPYSDMRTDAICGMLMVDLLYQNNTHMDEVIAERLGEKRQSIHDPKIDALRSILDAYAGEVGQFDYKNENVELAKNIILRRVNEIEFNITND</sequence>